<reference evidence="1" key="2">
    <citation type="submission" date="2020-11" db="EMBL/GenBank/DDBJ databases">
        <authorList>
            <person name="McCartney M.A."/>
            <person name="Auch B."/>
            <person name="Kono T."/>
            <person name="Mallez S."/>
            <person name="Becker A."/>
            <person name="Gohl D.M."/>
            <person name="Silverstein K.A.T."/>
            <person name="Koren S."/>
            <person name="Bechman K.B."/>
            <person name="Herman A."/>
            <person name="Abrahante J.E."/>
            <person name="Garbe J."/>
        </authorList>
    </citation>
    <scope>NUCLEOTIDE SEQUENCE</scope>
    <source>
        <strain evidence="1">Duluth1</strain>
        <tissue evidence="1">Whole animal</tissue>
    </source>
</reference>
<name>A0A9D4KZ80_DREPO</name>
<dbReference type="AlphaFoldDB" id="A0A9D4KZ80"/>
<comment type="caution">
    <text evidence="1">The sequence shown here is derived from an EMBL/GenBank/DDBJ whole genome shotgun (WGS) entry which is preliminary data.</text>
</comment>
<dbReference type="Proteomes" id="UP000828390">
    <property type="component" value="Unassembled WGS sequence"/>
</dbReference>
<keyword evidence="2" id="KW-1185">Reference proteome</keyword>
<evidence type="ECO:0000313" key="1">
    <source>
        <dbReference type="EMBL" id="KAH3848873.1"/>
    </source>
</evidence>
<dbReference type="EMBL" id="JAIWYP010000003">
    <property type="protein sequence ID" value="KAH3848873.1"/>
    <property type="molecule type" value="Genomic_DNA"/>
</dbReference>
<reference evidence="1" key="1">
    <citation type="journal article" date="2019" name="bioRxiv">
        <title>The Genome of the Zebra Mussel, Dreissena polymorpha: A Resource for Invasive Species Research.</title>
        <authorList>
            <person name="McCartney M.A."/>
            <person name="Auch B."/>
            <person name="Kono T."/>
            <person name="Mallez S."/>
            <person name="Zhang Y."/>
            <person name="Obille A."/>
            <person name="Becker A."/>
            <person name="Abrahante J.E."/>
            <person name="Garbe J."/>
            <person name="Badalamenti J.P."/>
            <person name="Herman A."/>
            <person name="Mangelson H."/>
            <person name="Liachko I."/>
            <person name="Sullivan S."/>
            <person name="Sone E.D."/>
            <person name="Koren S."/>
            <person name="Silverstein K.A.T."/>
            <person name="Beckman K.B."/>
            <person name="Gohl D.M."/>
        </authorList>
    </citation>
    <scope>NUCLEOTIDE SEQUENCE</scope>
    <source>
        <strain evidence="1">Duluth1</strain>
        <tissue evidence="1">Whole animal</tissue>
    </source>
</reference>
<sequence length="93" mass="10791">MIKKRGLTRRRLVKQCSTKPILRRLTLRLKTSFSSTMRPNANTEYWLGATDLQVDGTFRWQSLTGSCRDGLPVLGAWKPKWRTRELHGNCDLD</sequence>
<organism evidence="1 2">
    <name type="scientific">Dreissena polymorpha</name>
    <name type="common">Zebra mussel</name>
    <name type="synonym">Mytilus polymorpha</name>
    <dbReference type="NCBI Taxonomy" id="45954"/>
    <lineage>
        <taxon>Eukaryota</taxon>
        <taxon>Metazoa</taxon>
        <taxon>Spiralia</taxon>
        <taxon>Lophotrochozoa</taxon>
        <taxon>Mollusca</taxon>
        <taxon>Bivalvia</taxon>
        <taxon>Autobranchia</taxon>
        <taxon>Heteroconchia</taxon>
        <taxon>Euheterodonta</taxon>
        <taxon>Imparidentia</taxon>
        <taxon>Neoheterodontei</taxon>
        <taxon>Myida</taxon>
        <taxon>Dreissenoidea</taxon>
        <taxon>Dreissenidae</taxon>
        <taxon>Dreissena</taxon>
    </lineage>
</organism>
<gene>
    <name evidence="1" type="ORF">DPMN_091256</name>
</gene>
<evidence type="ECO:0000313" key="2">
    <source>
        <dbReference type="Proteomes" id="UP000828390"/>
    </source>
</evidence>
<accession>A0A9D4KZ80</accession>
<protein>
    <submittedName>
        <fullName evidence="1">Uncharacterized protein</fullName>
    </submittedName>
</protein>
<proteinExistence type="predicted"/>